<reference evidence="7 8" key="1">
    <citation type="submission" date="2024-10" db="EMBL/GenBank/DDBJ databases">
        <title>The Natural Products Discovery Center: Release of the First 8490 Sequenced Strains for Exploring Actinobacteria Biosynthetic Diversity.</title>
        <authorList>
            <person name="Kalkreuter E."/>
            <person name="Kautsar S.A."/>
            <person name="Yang D."/>
            <person name="Bader C.D."/>
            <person name="Teijaro C.N."/>
            <person name="Fluegel L."/>
            <person name="Davis C.M."/>
            <person name="Simpson J.R."/>
            <person name="Lauterbach L."/>
            <person name="Steele A.D."/>
            <person name="Gui C."/>
            <person name="Meng S."/>
            <person name="Li G."/>
            <person name="Viehrig K."/>
            <person name="Ye F."/>
            <person name="Su P."/>
            <person name="Kiefer A.F."/>
            <person name="Nichols A."/>
            <person name="Cepeda A.J."/>
            <person name="Yan W."/>
            <person name="Fan B."/>
            <person name="Jiang Y."/>
            <person name="Adhikari A."/>
            <person name="Zheng C.-J."/>
            <person name="Schuster L."/>
            <person name="Cowan T.M."/>
            <person name="Smanski M.J."/>
            <person name="Chevrette M.G."/>
            <person name="De Carvalho L.P.S."/>
            <person name="Shen B."/>
        </authorList>
    </citation>
    <scope>NUCLEOTIDE SEQUENCE [LARGE SCALE GENOMIC DNA]</scope>
    <source>
        <strain evidence="7 8">NPDC053399</strain>
    </source>
</reference>
<evidence type="ECO:0000256" key="5">
    <source>
        <dbReference type="ARBA" id="ARBA00023210"/>
    </source>
</evidence>
<evidence type="ECO:0000256" key="3">
    <source>
        <dbReference type="ARBA" id="ARBA00022618"/>
    </source>
</evidence>
<evidence type="ECO:0000256" key="6">
    <source>
        <dbReference type="ARBA" id="ARBA00023306"/>
    </source>
</evidence>
<dbReference type="Proteomes" id="UP001614394">
    <property type="component" value="Unassembled WGS sequence"/>
</dbReference>
<keyword evidence="3" id="KW-0132">Cell division</keyword>
<keyword evidence="5" id="KW-0717">Septation</keyword>
<evidence type="ECO:0000256" key="4">
    <source>
        <dbReference type="ARBA" id="ARBA00022969"/>
    </source>
</evidence>
<dbReference type="InterPro" id="IPR006776">
    <property type="entry name" value="SsgB"/>
</dbReference>
<evidence type="ECO:0000256" key="2">
    <source>
        <dbReference type="ARBA" id="ARBA00009323"/>
    </source>
</evidence>
<keyword evidence="6" id="KW-0131">Cell cycle</keyword>
<sequence length="137" mass="14869">MLTVIDQTLRARLCASPAGDRVIAATLIYQCDDPLAARMSFPASATLDGLEVTWTFARDLLAAGLRMPSGEGDVHVWPCGKRRTMIELSSPEGIALLQLDTEDVQDFLTRSYTAVPPGDELRHIDLDADLAALLADE</sequence>
<evidence type="ECO:0000313" key="7">
    <source>
        <dbReference type="EMBL" id="MFI9104623.1"/>
    </source>
</evidence>
<gene>
    <name evidence="7" type="ORF">ACIGXA_29335</name>
</gene>
<dbReference type="Pfam" id="PF04686">
    <property type="entry name" value="SsgA"/>
    <property type="match status" value="1"/>
</dbReference>
<name>A0ABW8CDU6_9ACTN</name>
<dbReference type="EMBL" id="JBITYG010000010">
    <property type="protein sequence ID" value="MFI9104623.1"/>
    <property type="molecule type" value="Genomic_DNA"/>
</dbReference>
<proteinExistence type="inferred from homology"/>
<dbReference type="RefSeq" id="WP_399655153.1">
    <property type="nucleotide sequence ID" value="NZ_JBITYG010000010.1"/>
</dbReference>
<accession>A0ABW8CDU6</accession>
<evidence type="ECO:0000313" key="8">
    <source>
        <dbReference type="Proteomes" id="UP001614394"/>
    </source>
</evidence>
<evidence type="ECO:0000256" key="1">
    <source>
        <dbReference type="ARBA" id="ARBA00004431"/>
    </source>
</evidence>
<keyword evidence="4" id="KW-0749">Sporulation</keyword>
<protein>
    <submittedName>
        <fullName evidence="7">SsgA family sporulation/cell division regulator</fullName>
    </submittedName>
</protein>
<keyword evidence="8" id="KW-1185">Reference proteome</keyword>
<organism evidence="7 8">
    <name type="scientific">Streptomyces fildesensis</name>
    <dbReference type="NCBI Taxonomy" id="375757"/>
    <lineage>
        <taxon>Bacteria</taxon>
        <taxon>Bacillati</taxon>
        <taxon>Actinomycetota</taxon>
        <taxon>Actinomycetes</taxon>
        <taxon>Kitasatosporales</taxon>
        <taxon>Streptomycetaceae</taxon>
        <taxon>Streptomyces</taxon>
    </lineage>
</organism>
<comment type="similarity">
    <text evidence="2">Belongs to the SsgA family.</text>
</comment>
<comment type="subcellular location">
    <subcellularLocation>
        <location evidence="1">Cell septum</location>
    </subcellularLocation>
</comment>
<comment type="caution">
    <text evidence="7">The sequence shown here is derived from an EMBL/GenBank/DDBJ whole genome shotgun (WGS) entry which is preliminary data.</text>
</comment>
<dbReference type="InterPro" id="IPR038658">
    <property type="entry name" value="SsgB_sf"/>
</dbReference>
<dbReference type="Gene3D" id="2.30.31.20">
    <property type="entry name" value="Sporulation-specific cell division protein SsgB"/>
    <property type="match status" value="1"/>
</dbReference>